<keyword evidence="5" id="KW-0648">Protein biosynthesis</keyword>
<feature type="compositionally biased region" description="Acidic residues" evidence="10">
    <location>
        <begin position="439"/>
        <end position="464"/>
    </location>
</feature>
<proteinExistence type="inferred from homology"/>
<dbReference type="STRING" id="590646.G3B3M7"/>
<evidence type="ECO:0000313" key="14">
    <source>
        <dbReference type="Proteomes" id="UP000000707"/>
    </source>
</evidence>
<dbReference type="GeneID" id="18247340"/>
<dbReference type="GO" id="GO:0002183">
    <property type="term" value="P:cytoplasmic translational initiation"/>
    <property type="evidence" value="ECO:0007669"/>
    <property type="project" value="TreeGrafter"/>
</dbReference>
<dbReference type="EMBL" id="GL996521">
    <property type="protein sequence ID" value="EGV64424.1"/>
    <property type="molecule type" value="Genomic_DNA"/>
</dbReference>
<organism evidence="14">
    <name type="scientific">Candida tenuis (strain ATCC 10573 / BCRC 21748 / CBS 615 / JCM 9827 / NBRC 10315 / NRRL Y-1498 / VKM Y-70)</name>
    <name type="common">Yeast</name>
    <name type="synonym">Yamadazyma tenuis</name>
    <dbReference type="NCBI Taxonomy" id="590646"/>
    <lineage>
        <taxon>Eukaryota</taxon>
        <taxon>Fungi</taxon>
        <taxon>Dikarya</taxon>
        <taxon>Ascomycota</taxon>
        <taxon>Saccharomycotina</taxon>
        <taxon>Pichiomycetes</taxon>
        <taxon>Debaryomycetaceae</taxon>
        <taxon>Yamadazyma</taxon>
    </lineage>
</organism>
<evidence type="ECO:0000256" key="7">
    <source>
        <dbReference type="ARBA" id="ARBA00044229"/>
    </source>
</evidence>
<dbReference type="GO" id="GO:0005851">
    <property type="term" value="C:eukaryotic translation initiation factor 2B complex"/>
    <property type="evidence" value="ECO:0007669"/>
    <property type="project" value="TreeGrafter"/>
</dbReference>
<dbReference type="InterPro" id="IPR051960">
    <property type="entry name" value="eIF2B_gamma"/>
</dbReference>
<dbReference type="CDD" id="cd04652">
    <property type="entry name" value="LbH_eIF2B_gamma_C"/>
    <property type="match status" value="1"/>
</dbReference>
<evidence type="ECO:0000256" key="4">
    <source>
        <dbReference type="ARBA" id="ARBA00022540"/>
    </source>
</evidence>
<dbReference type="GO" id="GO:0005085">
    <property type="term" value="F:guanyl-nucleotide exchange factor activity"/>
    <property type="evidence" value="ECO:0007669"/>
    <property type="project" value="TreeGrafter"/>
</dbReference>
<keyword evidence="4 12" id="KW-0396">Initiation factor</keyword>
<dbReference type="GO" id="GO:0003743">
    <property type="term" value="F:translation initiation factor activity"/>
    <property type="evidence" value="ECO:0007669"/>
    <property type="project" value="UniProtKB-KW"/>
</dbReference>
<dbReference type="PANTHER" id="PTHR45989:SF1">
    <property type="entry name" value="TRANSLATION INITIATION FACTOR EIF-2B SUBUNIT GAMMA"/>
    <property type="match status" value="1"/>
</dbReference>
<dbReference type="eggNOG" id="KOG1462">
    <property type="taxonomic scope" value="Eukaryota"/>
</dbReference>
<evidence type="ECO:0000256" key="10">
    <source>
        <dbReference type="SAM" id="MobiDB-lite"/>
    </source>
</evidence>
<evidence type="ECO:0000256" key="8">
    <source>
        <dbReference type="ARBA" id="ARBA00046432"/>
    </source>
</evidence>
<comment type="similarity">
    <text evidence="2">Belongs to the eIF-2B gamma/epsilon subunits family.</text>
</comment>
<dbReference type="Pfam" id="PF25084">
    <property type="entry name" value="LbH_EIF2B"/>
    <property type="match status" value="1"/>
</dbReference>
<sequence length="470" mass="52849">MEFHAFILCGPGKGLSPFSQQRSSGQPKALLPVANRPMIEGVLDWCEMAFFPKVTLIVNDDSEHQISLELDEYKRKLAAANKAKQTADESSPYTTDFSILNLETDFSGYVLYHLYKSGIHPYHNFVVLPCDFVTNLPPQVFIEAYRNKSDKDVGLLVHYRNTLDIEDKKTKIFPTNYTFYGESKDDDSTKLLDIYSAEDVEFHKTLKIRTQMTWRYPNTIISKKLLNSGIFFGSGDIFTIFAANPNRYTEAYFLCRPLTKIIRDLARRSWRHSKLQETIAFLIIPDIATFYRINNTPVLMEANRSVLQQQAIQKSQSGVLPAAREKNAANVGIDSLIGDNSVLGERTNVKMTVIGKNCKIGKRVRLTGSLVMDNVVIDDDVSLENCIVGSDVIIHSKSKLTNCNVEAMHEVVNGSHFKGETLLSLSLEGIVENGMETATSEEDSSGSDDESDDYDDDVEYDDNADGLFDY</sequence>
<dbReference type="EMBL" id="GL996521">
    <property type="protein sequence ID" value="EGV64423.1"/>
    <property type="molecule type" value="Genomic_DNA"/>
</dbReference>
<dbReference type="PANTHER" id="PTHR45989">
    <property type="entry name" value="TRANSLATION INITIATION FACTOR EIF-2B SUBUNIT GAMMA"/>
    <property type="match status" value="1"/>
</dbReference>
<dbReference type="HOGENOM" id="CLU_016743_3_0_1"/>
<gene>
    <name evidence="13" type="ORF">CANTEDRAFT_114257</name>
</gene>
<keyword evidence="3" id="KW-0963">Cytoplasm</keyword>
<comment type="subunit">
    <text evidence="8">Component of the translation initiation factor 2B (eIF2B) complex which is a heterodecamer of two sets of five different subunits: alpha, beta, gamma, delta and epsilon. Subunits alpha, beta and delta comprise a regulatory subcomplex and subunits epsilon and gamma comprise a catalytic subcomplex. Within the complex, the hexameric regulatory complex resides at the center, with the two heterodimeric catalytic subcomplexes bound on opposite sides.</text>
</comment>
<feature type="domain" description="EIF2B subunit epsilon/gamma LbH" evidence="11">
    <location>
        <begin position="327"/>
        <end position="404"/>
    </location>
</feature>
<feature type="coiled-coil region" evidence="9">
    <location>
        <begin position="63"/>
        <end position="90"/>
    </location>
</feature>
<feature type="region of interest" description="Disordered" evidence="10">
    <location>
        <begin position="435"/>
        <end position="470"/>
    </location>
</feature>
<dbReference type="InterPro" id="IPR029044">
    <property type="entry name" value="Nucleotide-diphossugar_trans"/>
</dbReference>
<evidence type="ECO:0000256" key="6">
    <source>
        <dbReference type="ARBA" id="ARBA00044196"/>
    </source>
</evidence>
<evidence type="ECO:0000256" key="3">
    <source>
        <dbReference type="ARBA" id="ARBA00022490"/>
    </source>
</evidence>
<evidence type="ECO:0000256" key="9">
    <source>
        <dbReference type="SAM" id="Coils"/>
    </source>
</evidence>
<protein>
    <recommendedName>
        <fullName evidence="6">Translation initiation factor eIF2B subunit gamma</fullName>
    </recommendedName>
    <alternativeName>
        <fullName evidence="7">eIF2B GDP-GTP exchange factor subunit gamma</fullName>
    </alternativeName>
</protein>
<dbReference type="SUPFAM" id="SSF53448">
    <property type="entry name" value="Nucleotide-diphospho-sugar transferases"/>
    <property type="match status" value="1"/>
</dbReference>
<accession>G3B3M7</accession>
<evidence type="ECO:0000256" key="1">
    <source>
        <dbReference type="ARBA" id="ARBA00004514"/>
    </source>
</evidence>
<comment type="subcellular location">
    <subcellularLocation>
        <location evidence="1">Cytoplasm</location>
        <location evidence="1">Cytosol</location>
    </subcellularLocation>
</comment>
<dbReference type="OrthoDB" id="10250549at2759"/>
<dbReference type="GO" id="GO:0005829">
    <property type="term" value="C:cytosol"/>
    <property type="evidence" value="ECO:0007669"/>
    <property type="project" value="UniProtKB-SubCell"/>
</dbReference>
<evidence type="ECO:0000256" key="2">
    <source>
        <dbReference type="ARBA" id="ARBA00007878"/>
    </source>
</evidence>
<keyword evidence="14" id="KW-1185">Reference proteome</keyword>
<evidence type="ECO:0000256" key="5">
    <source>
        <dbReference type="ARBA" id="ARBA00022917"/>
    </source>
</evidence>
<evidence type="ECO:0000259" key="11">
    <source>
        <dbReference type="Pfam" id="PF25084"/>
    </source>
</evidence>
<evidence type="ECO:0000313" key="12">
    <source>
        <dbReference type="EMBL" id="EGV64423.1"/>
    </source>
</evidence>
<dbReference type="InterPro" id="IPR056764">
    <property type="entry name" value="LbH_EIF2B3/5"/>
</dbReference>
<dbReference type="Gene3D" id="2.160.10.10">
    <property type="entry name" value="Hexapeptide repeat proteins"/>
    <property type="match status" value="1"/>
</dbReference>
<dbReference type="Proteomes" id="UP000000707">
    <property type="component" value="Unassembled WGS sequence"/>
</dbReference>
<reference evidence="13 14" key="1">
    <citation type="journal article" date="2011" name="Proc. Natl. Acad. Sci. U.S.A.">
        <title>Comparative genomics of xylose-fermenting fungi for enhanced biofuel production.</title>
        <authorList>
            <person name="Wohlbach D.J."/>
            <person name="Kuo A."/>
            <person name="Sato T.K."/>
            <person name="Potts K.M."/>
            <person name="Salamov A.A."/>
            <person name="LaButti K.M."/>
            <person name="Sun H."/>
            <person name="Clum A."/>
            <person name="Pangilinan J.L."/>
            <person name="Lindquist E.A."/>
            <person name="Lucas S."/>
            <person name="Lapidus A."/>
            <person name="Jin M."/>
            <person name="Gunawan C."/>
            <person name="Balan V."/>
            <person name="Dale B.E."/>
            <person name="Jeffries T.W."/>
            <person name="Zinkel R."/>
            <person name="Barry K.W."/>
            <person name="Grigoriev I.V."/>
            <person name="Gasch A.P."/>
        </authorList>
    </citation>
    <scope>NUCLEOTIDE SEQUENCE [LARGE SCALE GENOMIC DNA]</scope>
    <source>
        <strain evidence="13">ATCC 10573</strain>
        <strain evidence="14">ATCC 10573 / BCRC 21748 / CBS 615 / JCM 9827 / NBRC 10315 / NRRL Y-1498 / VKM Y-70</strain>
    </source>
</reference>
<dbReference type="Gene3D" id="3.90.550.10">
    <property type="entry name" value="Spore Coat Polysaccharide Biosynthesis Protein SpsA, Chain A"/>
    <property type="match status" value="1"/>
</dbReference>
<keyword evidence="9" id="KW-0175">Coiled coil</keyword>
<name>G3B3M7_CANTC</name>
<evidence type="ECO:0000313" key="13">
    <source>
        <dbReference type="EMBL" id="EGV64424.1"/>
    </source>
</evidence>
<dbReference type="KEGG" id="cten:18247340"/>
<dbReference type="AlphaFoldDB" id="G3B3M7"/>